<dbReference type="GO" id="GO:0006313">
    <property type="term" value="P:DNA transposition"/>
    <property type="evidence" value="ECO:0007669"/>
    <property type="project" value="InterPro"/>
</dbReference>
<dbReference type="GO" id="GO:0003677">
    <property type="term" value="F:DNA binding"/>
    <property type="evidence" value="ECO:0007669"/>
    <property type="project" value="InterPro"/>
</dbReference>
<reference evidence="1" key="1">
    <citation type="submission" date="2022-12" db="EMBL/GenBank/DDBJ databases">
        <title>Reference genome sequencing for broad-spectrum identification of bacterial and archaeal isolates by mass spectrometry.</title>
        <authorList>
            <person name="Sekiguchi Y."/>
            <person name="Tourlousse D.M."/>
        </authorList>
    </citation>
    <scope>NUCLEOTIDE SEQUENCE</scope>
    <source>
        <strain evidence="1">14</strain>
    </source>
</reference>
<dbReference type="InterPro" id="IPR036388">
    <property type="entry name" value="WH-like_DNA-bd_sf"/>
</dbReference>
<sequence length="104" mass="11897">MPKKFEPEMRERALRMLAEAMPSHVNKTAAVRHVADLLGMSPETLRTWARRVEVDEGRAAGTPTDVLEENRRLKREVAELRRANEVLKAASVFFAKELDRPSTR</sequence>
<dbReference type="AlphaFoldDB" id="A0A9W6CRU5"/>
<evidence type="ECO:0000313" key="3">
    <source>
        <dbReference type="Proteomes" id="UP001144396"/>
    </source>
</evidence>
<name>A0A9W6CRU5_9MICO</name>
<dbReference type="EMBL" id="BSDP01000001">
    <property type="protein sequence ID" value="GLI27343.1"/>
    <property type="molecule type" value="Genomic_DNA"/>
</dbReference>
<keyword evidence="3" id="KW-1185">Reference proteome</keyword>
<accession>A0A9W6CRU5</accession>
<protein>
    <submittedName>
        <fullName evidence="1">Insertion element IS6110 uncharacterized 12.0 kDa protein</fullName>
    </submittedName>
</protein>
<dbReference type="SUPFAM" id="SSF46689">
    <property type="entry name" value="Homeodomain-like"/>
    <property type="match status" value="1"/>
</dbReference>
<evidence type="ECO:0000313" key="2">
    <source>
        <dbReference type="EMBL" id="GLI27911.1"/>
    </source>
</evidence>
<dbReference type="EMBL" id="BSDP01000001">
    <property type="protein sequence ID" value="GLI27911.1"/>
    <property type="molecule type" value="Genomic_DNA"/>
</dbReference>
<dbReference type="Pfam" id="PF01527">
    <property type="entry name" value="HTH_Tnp_1"/>
    <property type="match status" value="1"/>
</dbReference>
<gene>
    <name evidence="1" type="ORF">ARHIZOSPH14_15850</name>
    <name evidence="2" type="ORF">ARHIZOSPH14_21530</name>
</gene>
<dbReference type="GO" id="GO:0004803">
    <property type="term" value="F:transposase activity"/>
    <property type="evidence" value="ECO:0007669"/>
    <property type="project" value="InterPro"/>
</dbReference>
<organism evidence="1 3">
    <name type="scientific">Agromyces rhizosphaerae</name>
    <dbReference type="NCBI Taxonomy" id="88374"/>
    <lineage>
        <taxon>Bacteria</taxon>
        <taxon>Bacillati</taxon>
        <taxon>Actinomycetota</taxon>
        <taxon>Actinomycetes</taxon>
        <taxon>Micrococcales</taxon>
        <taxon>Microbacteriaceae</taxon>
        <taxon>Agromyces</taxon>
    </lineage>
</organism>
<evidence type="ECO:0000313" key="1">
    <source>
        <dbReference type="EMBL" id="GLI27343.1"/>
    </source>
</evidence>
<dbReference type="InterPro" id="IPR002514">
    <property type="entry name" value="Transposase_8"/>
</dbReference>
<dbReference type="Proteomes" id="UP001144396">
    <property type="component" value="Unassembled WGS sequence"/>
</dbReference>
<dbReference type="Gene3D" id="1.10.10.10">
    <property type="entry name" value="Winged helix-like DNA-binding domain superfamily/Winged helix DNA-binding domain"/>
    <property type="match status" value="1"/>
</dbReference>
<proteinExistence type="predicted"/>
<comment type="caution">
    <text evidence="1">The sequence shown here is derived from an EMBL/GenBank/DDBJ whole genome shotgun (WGS) entry which is preliminary data.</text>
</comment>
<dbReference type="InterPro" id="IPR009057">
    <property type="entry name" value="Homeodomain-like_sf"/>
</dbReference>